<dbReference type="EMBL" id="PSQE01000005">
    <property type="protein sequence ID" value="RHN55380.1"/>
    <property type="molecule type" value="Genomic_DNA"/>
</dbReference>
<proteinExistence type="predicted"/>
<dbReference type="AlphaFoldDB" id="A0A396HPW8"/>
<name>A0A396HPW8_MEDTR</name>
<dbReference type="Proteomes" id="UP000265566">
    <property type="component" value="Chromosome 5"/>
</dbReference>
<protein>
    <submittedName>
        <fullName evidence="1">Putative P-loop containing nucleoside triphosphate hydrolase</fullName>
    </submittedName>
</protein>
<dbReference type="GO" id="GO:0016787">
    <property type="term" value="F:hydrolase activity"/>
    <property type="evidence" value="ECO:0007669"/>
    <property type="project" value="UniProtKB-KW"/>
</dbReference>
<keyword evidence="1" id="KW-0378">Hydrolase</keyword>
<dbReference type="SUPFAM" id="SSF52540">
    <property type="entry name" value="P-loop containing nucleoside triphosphate hydrolases"/>
    <property type="match status" value="1"/>
</dbReference>
<comment type="caution">
    <text evidence="1">The sequence shown here is derived from an EMBL/GenBank/DDBJ whole genome shotgun (WGS) entry which is preliminary data.</text>
</comment>
<dbReference type="InterPro" id="IPR027417">
    <property type="entry name" value="P-loop_NTPase"/>
</dbReference>
<evidence type="ECO:0000313" key="1">
    <source>
        <dbReference type="EMBL" id="RHN55380.1"/>
    </source>
</evidence>
<organism evidence="1">
    <name type="scientific">Medicago truncatula</name>
    <name type="common">Barrel medic</name>
    <name type="synonym">Medicago tribuloides</name>
    <dbReference type="NCBI Taxonomy" id="3880"/>
    <lineage>
        <taxon>Eukaryota</taxon>
        <taxon>Viridiplantae</taxon>
        <taxon>Streptophyta</taxon>
        <taxon>Embryophyta</taxon>
        <taxon>Tracheophyta</taxon>
        <taxon>Spermatophyta</taxon>
        <taxon>Magnoliopsida</taxon>
        <taxon>eudicotyledons</taxon>
        <taxon>Gunneridae</taxon>
        <taxon>Pentapetalae</taxon>
        <taxon>rosids</taxon>
        <taxon>fabids</taxon>
        <taxon>Fabales</taxon>
        <taxon>Fabaceae</taxon>
        <taxon>Papilionoideae</taxon>
        <taxon>50 kb inversion clade</taxon>
        <taxon>NPAAA clade</taxon>
        <taxon>Hologalegina</taxon>
        <taxon>IRL clade</taxon>
        <taxon>Trifolieae</taxon>
        <taxon>Medicago</taxon>
    </lineage>
</organism>
<reference evidence="1" key="1">
    <citation type="journal article" date="2018" name="Nat. Plants">
        <title>Whole-genome landscape of Medicago truncatula symbiotic genes.</title>
        <authorList>
            <person name="Pecrix Y."/>
            <person name="Gamas P."/>
            <person name="Carrere S."/>
        </authorList>
    </citation>
    <scope>NUCLEOTIDE SEQUENCE</scope>
    <source>
        <tissue evidence="1">Leaves</tissue>
    </source>
</reference>
<dbReference type="Gramene" id="rna30553">
    <property type="protein sequence ID" value="RHN55380.1"/>
    <property type="gene ID" value="gene30553"/>
</dbReference>
<sequence>MLRASSKSVQPHGHHTGVRIVVAGEKCTGKSTLIRAAASNKFEKNVGRLLRPIRLPIHHCVDHLPITVVDTR</sequence>
<gene>
    <name evidence="1" type="ORF">MtrunA17_Chr5g0417161</name>
</gene>
<accession>A0A396HPW8</accession>